<accession>A0A4R2EAQ4</accession>
<dbReference type="EMBL" id="SLWB01000011">
    <property type="protein sequence ID" value="TCN65383.1"/>
    <property type="molecule type" value="Genomic_DNA"/>
</dbReference>
<gene>
    <name evidence="1" type="ORF">CLV25_11162</name>
</gene>
<evidence type="ECO:0000313" key="2">
    <source>
        <dbReference type="Proteomes" id="UP000294830"/>
    </source>
</evidence>
<reference evidence="1 2" key="1">
    <citation type="submission" date="2019-03" db="EMBL/GenBank/DDBJ databases">
        <title>Genomic Encyclopedia of Archaeal and Bacterial Type Strains, Phase II (KMG-II): from individual species to whole genera.</title>
        <authorList>
            <person name="Goeker M."/>
        </authorList>
    </citation>
    <scope>NUCLEOTIDE SEQUENCE [LARGE SCALE GENOMIC DNA]</scope>
    <source>
        <strain evidence="1 2">RL-C</strain>
    </source>
</reference>
<protein>
    <submittedName>
        <fullName evidence="1">Uncharacterized protein</fullName>
    </submittedName>
</protein>
<sequence length="100" mass="11215">MSMYRQISFRLVFLLAVLFCYGLSENAQSDPNLCAVELMEGKESFVIKDASEIDSYNDDKISTDACMPLLSAQKKEHSIVHTSSAIIHYPAPIWQPPKSC</sequence>
<dbReference type="Proteomes" id="UP000294830">
    <property type="component" value="Unassembled WGS sequence"/>
</dbReference>
<evidence type="ECO:0000313" key="1">
    <source>
        <dbReference type="EMBL" id="TCN65383.1"/>
    </source>
</evidence>
<comment type="caution">
    <text evidence="1">The sequence shown here is derived from an EMBL/GenBank/DDBJ whole genome shotgun (WGS) entry which is preliminary data.</text>
</comment>
<dbReference type="AlphaFoldDB" id="A0A4R2EAQ4"/>
<proteinExistence type="predicted"/>
<name>A0A4R2EAQ4_9BACT</name>
<organism evidence="1 2">
    <name type="scientific">Acetobacteroides hydrogenigenes</name>
    <dbReference type="NCBI Taxonomy" id="979970"/>
    <lineage>
        <taxon>Bacteria</taxon>
        <taxon>Pseudomonadati</taxon>
        <taxon>Bacteroidota</taxon>
        <taxon>Bacteroidia</taxon>
        <taxon>Bacteroidales</taxon>
        <taxon>Rikenellaceae</taxon>
        <taxon>Acetobacteroides</taxon>
    </lineage>
</organism>
<keyword evidence="2" id="KW-1185">Reference proteome</keyword>